<evidence type="ECO:0000256" key="5">
    <source>
        <dbReference type="ARBA" id="ARBA00022694"/>
    </source>
</evidence>
<dbReference type="PANTHER" id="PTHR33540">
    <property type="entry name" value="TRNA THREONYLCARBAMOYLADENOSINE BIOSYNTHESIS PROTEIN TSAE"/>
    <property type="match status" value="1"/>
</dbReference>
<dbReference type="EMBL" id="QICN01000001">
    <property type="protein sequence ID" value="PXV71101.1"/>
    <property type="molecule type" value="Genomic_DNA"/>
</dbReference>
<dbReference type="InterPro" id="IPR027417">
    <property type="entry name" value="P-loop_NTPase"/>
</dbReference>
<dbReference type="SUPFAM" id="SSF52540">
    <property type="entry name" value="P-loop containing nucleoside triphosphate hydrolases"/>
    <property type="match status" value="1"/>
</dbReference>
<gene>
    <name evidence="11" type="ORF">C8D93_101141</name>
</gene>
<evidence type="ECO:0000256" key="10">
    <source>
        <dbReference type="ARBA" id="ARBA00032441"/>
    </source>
</evidence>
<name>A0A318EIW2_9GAMM</name>
<dbReference type="PANTHER" id="PTHR33540:SF2">
    <property type="entry name" value="TRNA THREONYLCARBAMOYLADENOSINE BIOSYNTHESIS PROTEIN TSAE"/>
    <property type="match status" value="1"/>
</dbReference>
<evidence type="ECO:0000256" key="7">
    <source>
        <dbReference type="ARBA" id="ARBA00022741"/>
    </source>
</evidence>
<evidence type="ECO:0000256" key="1">
    <source>
        <dbReference type="ARBA" id="ARBA00004496"/>
    </source>
</evidence>
<keyword evidence="5" id="KW-0819">tRNA processing</keyword>
<comment type="caution">
    <text evidence="11">The sequence shown here is derived from an EMBL/GenBank/DDBJ whole genome shotgun (WGS) entry which is preliminary data.</text>
</comment>
<reference evidence="11 12" key="1">
    <citation type="submission" date="2018-04" db="EMBL/GenBank/DDBJ databases">
        <title>Genomic Encyclopedia of Type Strains, Phase IV (KMG-IV): sequencing the most valuable type-strain genomes for metagenomic binning, comparative biology and taxonomic classification.</title>
        <authorList>
            <person name="Goeker M."/>
        </authorList>
    </citation>
    <scope>NUCLEOTIDE SEQUENCE [LARGE SCALE GENOMIC DNA]</scope>
    <source>
        <strain evidence="11 12">DSM 104150</strain>
    </source>
</reference>
<keyword evidence="9" id="KW-0460">Magnesium</keyword>
<dbReference type="GO" id="GO:0005737">
    <property type="term" value="C:cytoplasm"/>
    <property type="evidence" value="ECO:0007669"/>
    <property type="project" value="UniProtKB-SubCell"/>
</dbReference>
<evidence type="ECO:0000313" key="12">
    <source>
        <dbReference type="Proteomes" id="UP000248330"/>
    </source>
</evidence>
<evidence type="ECO:0000256" key="8">
    <source>
        <dbReference type="ARBA" id="ARBA00022840"/>
    </source>
</evidence>
<organism evidence="11 12">
    <name type="scientific">Sinimarinibacterium flocculans</name>
    <dbReference type="NCBI Taxonomy" id="985250"/>
    <lineage>
        <taxon>Bacteria</taxon>
        <taxon>Pseudomonadati</taxon>
        <taxon>Pseudomonadota</taxon>
        <taxon>Gammaproteobacteria</taxon>
        <taxon>Nevskiales</taxon>
        <taxon>Nevskiaceae</taxon>
        <taxon>Sinimarinibacterium</taxon>
    </lineage>
</organism>
<comment type="subcellular location">
    <subcellularLocation>
        <location evidence="1">Cytoplasm</location>
    </subcellularLocation>
</comment>
<evidence type="ECO:0000256" key="3">
    <source>
        <dbReference type="ARBA" id="ARBA00019010"/>
    </source>
</evidence>
<dbReference type="AlphaFoldDB" id="A0A318EIW2"/>
<evidence type="ECO:0000256" key="4">
    <source>
        <dbReference type="ARBA" id="ARBA00022490"/>
    </source>
</evidence>
<dbReference type="Pfam" id="PF02367">
    <property type="entry name" value="TsaE"/>
    <property type="match status" value="1"/>
</dbReference>
<evidence type="ECO:0000313" key="11">
    <source>
        <dbReference type="EMBL" id="PXV71101.1"/>
    </source>
</evidence>
<keyword evidence="12" id="KW-1185">Reference proteome</keyword>
<dbReference type="InterPro" id="IPR003442">
    <property type="entry name" value="T6A_TsaE"/>
</dbReference>
<evidence type="ECO:0000256" key="6">
    <source>
        <dbReference type="ARBA" id="ARBA00022723"/>
    </source>
</evidence>
<keyword evidence="7" id="KW-0547">Nucleotide-binding</keyword>
<evidence type="ECO:0000256" key="9">
    <source>
        <dbReference type="ARBA" id="ARBA00022842"/>
    </source>
</evidence>
<dbReference type="OrthoDB" id="9800307at2"/>
<keyword evidence="8" id="KW-0067">ATP-binding</keyword>
<proteinExistence type="inferred from homology"/>
<dbReference type="GO" id="GO:0005524">
    <property type="term" value="F:ATP binding"/>
    <property type="evidence" value="ECO:0007669"/>
    <property type="project" value="UniProtKB-KW"/>
</dbReference>
<comment type="similarity">
    <text evidence="2">Belongs to the TsaE family.</text>
</comment>
<dbReference type="RefSeq" id="WP_110263253.1">
    <property type="nucleotide sequence ID" value="NZ_CAKZQT010000031.1"/>
</dbReference>
<dbReference type="Proteomes" id="UP000248330">
    <property type="component" value="Unassembled WGS sequence"/>
</dbReference>
<evidence type="ECO:0000256" key="2">
    <source>
        <dbReference type="ARBA" id="ARBA00007599"/>
    </source>
</evidence>
<accession>A0A318EIW2</accession>
<dbReference type="NCBIfam" id="TIGR00150">
    <property type="entry name" value="T6A_YjeE"/>
    <property type="match status" value="1"/>
</dbReference>
<keyword evidence="6" id="KW-0479">Metal-binding</keyword>
<dbReference type="GO" id="GO:0002949">
    <property type="term" value="P:tRNA threonylcarbamoyladenosine modification"/>
    <property type="evidence" value="ECO:0007669"/>
    <property type="project" value="InterPro"/>
</dbReference>
<protein>
    <recommendedName>
        <fullName evidence="3">tRNA threonylcarbamoyladenosine biosynthesis protein TsaE</fullName>
    </recommendedName>
    <alternativeName>
        <fullName evidence="10">t(6)A37 threonylcarbamoyladenosine biosynthesis protein TsaE</fullName>
    </alternativeName>
</protein>
<dbReference type="Gene3D" id="3.40.50.300">
    <property type="entry name" value="P-loop containing nucleotide triphosphate hydrolases"/>
    <property type="match status" value="1"/>
</dbReference>
<sequence>MSDSSATPANAAAPAIPLADASATEAAGAALAAALASRPGAVVFLHGDLGAGKTTLARGFLRALGADGPVRSPTYTLIEPYTLGARTVVHMDLYRLADPQEWWTLGLDSYAPSQTLWLVEWPERAAGVLPAPSVALRLERVGDARRLTVHGDPAVAAALRSRLEVQL</sequence>
<dbReference type="GO" id="GO:0046872">
    <property type="term" value="F:metal ion binding"/>
    <property type="evidence" value="ECO:0007669"/>
    <property type="project" value="UniProtKB-KW"/>
</dbReference>
<keyword evidence="4" id="KW-0963">Cytoplasm</keyword>